<feature type="compositionally biased region" description="Low complexity" evidence="1">
    <location>
        <begin position="236"/>
        <end position="246"/>
    </location>
</feature>
<dbReference type="Proteomes" id="UP000006790">
    <property type="component" value="Chromosome 4"/>
</dbReference>
<reference evidence="3" key="1">
    <citation type="journal article" date="2012" name="G3 (Bethesda)">
        <title>Pichia sorbitophila, an interspecies yeast hybrid reveals early steps of genome resolution following polyploidization.</title>
        <authorList>
            <person name="Leh Louis V."/>
            <person name="Despons L."/>
            <person name="Friedrich A."/>
            <person name="Martin T."/>
            <person name="Durrens P."/>
            <person name="Casaregola S."/>
            <person name="Neuveglise C."/>
            <person name="Fairhead C."/>
            <person name="Marck C."/>
            <person name="Cruz J.A."/>
            <person name="Straub M.L."/>
            <person name="Kugler V."/>
            <person name="Sacerdot C."/>
            <person name="Uzunov Z."/>
            <person name="Thierry A."/>
            <person name="Weiss S."/>
            <person name="Bleykasten C."/>
            <person name="De Montigny J."/>
            <person name="Jacques N."/>
            <person name="Jung P."/>
            <person name="Lemaire M."/>
            <person name="Mallet S."/>
            <person name="Morel G."/>
            <person name="Richard G.F."/>
            <person name="Sarkar A."/>
            <person name="Savel G."/>
            <person name="Schacherer J."/>
            <person name="Seret M.L."/>
            <person name="Talla E."/>
            <person name="Samson G."/>
            <person name="Jubin C."/>
            <person name="Poulain J."/>
            <person name="Vacherie B."/>
            <person name="Barbe V."/>
            <person name="Pelletier E."/>
            <person name="Sherman D.J."/>
            <person name="Westhof E."/>
            <person name="Weissenbach J."/>
            <person name="Baret P.V."/>
            <person name="Wincker P."/>
            <person name="Gaillardin C."/>
            <person name="Dujon B."/>
            <person name="Souciet J.L."/>
        </authorList>
    </citation>
    <scope>NUCLEOTIDE SEQUENCE [LARGE SCALE GENOMIC DNA]</scope>
    <source>
        <strain evidence="3">CBS 270.75 / DBVPG 7215 / KCTC 17166 / NRRL Y-17582</strain>
    </source>
</reference>
<feature type="region of interest" description="Disordered" evidence="1">
    <location>
        <begin position="221"/>
        <end position="250"/>
    </location>
</feature>
<keyword evidence="3" id="KW-1185">Reference proteome</keyword>
<gene>
    <name evidence="2" type="ordered locus">Ecym_4014</name>
</gene>
<dbReference type="RefSeq" id="XP_003645915.1">
    <property type="nucleotide sequence ID" value="XM_003645867.1"/>
</dbReference>
<dbReference type="EMBL" id="CP002500">
    <property type="protein sequence ID" value="AET39098.1"/>
    <property type="molecule type" value="Genomic_DNA"/>
</dbReference>
<sequence>MHGHRNIKQDTQRQARSRRSGVLVVVPPRTESGCSSPAGVAPAGRRPLHAMLTSSSSRKVPQNTSSCTMTSIMHRATGSTSSSSGTAAALDRYTKRRRRLGSESDGTLSTLLFPSGNRQQLAGVQTLRSALRPSAEVAPRLQSALFRFATESKVRRHRGGAAEPSEEALTAAASAATGALGDSRVNGMQQVVSVRPIFDPQGCAGRSARCGGPLDDIMGAGHGAECQEGVPRAEQRQPGQQGRFPGQDPPRRRFYWLQVASGETVIIDGTLQREDAVRAGSTIYVDGSVTFQLYDKVYWCLRWSTKKDGEEEEEQQQQQ</sequence>
<dbReference type="KEGG" id="erc:Ecym_4014"/>
<dbReference type="InParanoid" id="G8JSU5"/>
<organism evidence="2 3">
    <name type="scientific">Eremothecium cymbalariae (strain CBS 270.75 / DBVPG 7215 / KCTC 17166 / NRRL Y-17582)</name>
    <name type="common">Yeast</name>
    <dbReference type="NCBI Taxonomy" id="931890"/>
    <lineage>
        <taxon>Eukaryota</taxon>
        <taxon>Fungi</taxon>
        <taxon>Dikarya</taxon>
        <taxon>Ascomycota</taxon>
        <taxon>Saccharomycotina</taxon>
        <taxon>Saccharomycetes</taxon>
        <taxon>Saccharomycetales</taxon>
        <taxon>Saccharomycetaceae</taxon>
        <taxon>Eremothecium</taxon>
    </lineage>
</organism>
<proteinExistence type="predicted"/>
<evidence type="ECO:0000256" key="1">
    <source>
        <dbReference type="SAM" id="MobiDB-lite"/>
    </source>
</evidence>
<evidence type="ECO:0000313" key="3">
    <source>
        <dbReference type="Proteomes" id="UP000006790"/>
    </source>
</evidence>
<dbReference type="HOGENOM" id="CLU_871635_0_0_1"/>
<dbReference type="GeneID" id="11469244"/>
<protein>
    <submittedName>
        <fullName evidence="2">Uncharacterized protein</fullName>
    </submittedName>
</protein>
<accession>G8JSU5</accession>
<dbReference type="OrthoDB" id="10673729at2759"/>
<name>G8JSU5_ERECY</name>
<dbReference type="AlphaFoldDB" id="G8JSU5"/>
<evidence type="ECO:0000313" key="2">
    <source>
        <dbReference type="EMBL" id="AET39098.1"/>
    </source>
</evidence>
<feature type="region of interest" description="Disordered" evidence="1">
    <location>
        <begin position="1"/>
        <end position="45"/>
    </location>
</feature>